<evidence type="ECO:0000256" key="8">
    <source>
        <dbReference type="ARBA" id="ARBA00048027"/>
    </source>
</evidence>
<comment type="caution">
    <text evidence="13">The sequence shown here is derived from an EMBL/GenBank/DDBJ whole genome shotgun (WGS) entry which is preliminary data.</text>
</comment>
<organism evidence="13 14">
    <name type="scientific">Gordonia prachuapensis</name>
    <dbReference type="NCBI Taxonomy" id="3115651"/>
    <lineage>
        <taxon>Bacteria</taxon>
        <taxon>Bacillati</taxon>
        <taxon>Actinomycetota</taxon>
        <taxon>Actinomycetes</taxon>
        <taxon>Mycobacteriales</taxon>
        <taxon>Gordoniaceae</taxon>
        <taxon>Gordonia</taxon>
    </lineage>
</organism>
<comment type="similarity">
    <text evidence="9">Belongs to the GTP-binding SRP family. FtsY subfamily.</text>
</comment>
<keyword evidence="7 9" id="KW-0675">Receptor</keyword>
<sequence length="532" mass="55094">MDTQIIIAIVIAVLVLIALVAGGVALTRRRRISLSDDSGAQRPVDGTTPQVDKSGGYKAGSGFSFSQGGGSGVGLAVPPEPPSTTPQTTEPPTTQPPTGERTEVDGQPGVGDDASVPRDSVRRGIQNVDLPADDVLTDDVPDDTVSEVESPDATAARSTSDTRSAPDTTVEVPETPAELFEAPAPDADTLPDTERPAETAATTTAPVEPETAPAVEEAAAPAPIDEIAPTAGRLGRLRGRLSRSQGAIGKSMLGLLGAGDLDEESWEEIEDTLLMADLGTASTMAVVERLRTELATGSVRTADQARAVLRHVLVQQLRPDLDRSVRALPHAEGPAVVLVVGVNGTGKTTTTGKLARVLVADGRRVLLGAADTFRAAAADQLQTWGERVGADIVRGKEQADPASVAFDAVAKGIDTGVDVVMIDTAGRLHTKTGLMDELGKVKRVVEKKAPVDEVLLVLDATVGQNGLTQARVFAEVVDISGVVLTKLDGTAKGGIVFHVQEELGVPVKLVGLGEGADDLAPFEPEAFVDALL</sequence>
<dbReference type="InterPro" id="IPR027417">
    <property type="entry name" value="P-loop_NTPase"/>
</dbReference>
<comment type="function">
    <text evidence="9">Involved in targeting and insertion of nascent membrane proteins into the cytoplasmic membrane. Acts as a receptor for the complex formed by the signal recognition particle (SRP) and the ribosome-nascent chain (RNC).</text>
</comment>
<evidence type="ECO:0000256" key="11">
    <source>
        <dbReference type="SAM" id="Phobius"/>
    </source>
</evidence>
<comment type="catalytic activity">
    <reaction evidence="8 9">
        <text>GTP + H2O = GDP + phosphate + H(+)</text>
        <dbReference type="Rhea" id="RHEA:19669"/>
        <dbReference type="ChEBI" id="CHEBI:15377"/>
        <dbReference type="ChEBI" id="CHEBI:15378"/>
        <dbReference type="ChEBI" id="CHEBI:37565"/>
        <dbReference type="ChEBI" id="CHEBI:43474"/>
        <dbReference type="ChEBI" id="CHEBI:58189"/>
        <dbReference type="EC" id="3.6.5.4"/>
    </reaction>
</comment>
<dbReference type="Gene3D" id="1.20.120.140">
    <property type="entry name" value="Signal recognition particle SRP54, nucleotide-binding domain"/>
    <property type="match status" value="1"/>
</dbReference>
<dbReference type="RefSeq" id="WP_330503988.1">
    <property type="nucleotide sequence ID" value="NZ_JAZDUE010000004.1"/>
</dbReference>
<evidence type="ECO:0000256" key="7">
    <source>
        <dbReference type="ARBA" id="ARBA00023170"/>
    </source>
</evidence>
<feature type="domain" description="SRP54-type proteins GTP-binding" evidence="12">
    <location>
        <begin position="506"/>
        <end position="519"/>
    </location>
</feature>
<feature type="compositionally biased region" description="Acidic residues" evidence="10">
    <location>
        <begin position="131"/>
        <end position="150"/>
    </location>
</feature>
<dbReference type="PANTHER" id="PTHR43134:SF1">
    <property type="entry name" value="SIGNAL RECOGNITION PARTICLE RECEPTOR SUBUNIT ALPHA"/>
    <property type="match status" value="1"/>
</dbReference>
<evidence type="ECO:0000256" key="6">
    <source>
        <dbReference type="ARBA" id="ARBA00023136"/>
    </source>
</evidence>
<feature type="binding site" evidence="9">
    <location>
        <begin position="341"/>
        <end position="348"/>
    </location>
    <ligand>
        <name>GTP</name>
        <dbReference type="ChEBI" id="CHEBI:37565"/>
    </ligand>
</feature>
<evidence type="ECO:0000256" key="4">
    <source>
        <dbReference type="ARBA" id="ARBA00022801"/>
    </source>
</evidence>
<protein>
    <recommendedName>
        <fullName evidence="9">Signal recognition particle receptor FtsY</fullName>
        <shortName evidence="9">SRP receptor</shortName>
        <ecNumber evidence="9">3.6.5.4</ecNumber>
    </recommendedName>
</protein>
<keyword evidence="6 9" id="KW-0472">Membrane</keyword>
<evidence type="ECO:0000256" key="1">
    <source>
        <dbReference type="ARBA" id="ARBA00022475"/>
    </source>
</evidence>
<dbReference type="PROSITE" id="PS00300">
    <property type="entry name" value="SRP54"/>
    <property type="match status" value="1"/>
</dbReference>
<keyword evidence="5 9" id="KW-0342">GTP-binding</keyword>
<feature type="compositionally biased region" description="Low complexity" evidence="10">
    <location>
        <begin position="198"/>
        <end position="227"/>
    </location>
</feature>
<dbReference type="HAMAP" id="MF_00920">
    <property type="entry name" value="FtsY"/>
    <property type="match status" value="1"/>
</dbReference>
<dbReference type="Pfam" id="PF00448">
    <property type="entry name" value="SRP54"/>
    <property type="match status" value="1"/>
</dbReference>
<dbReference type="Proteomes" id="UP001335729">
    <property type="component" value="Unassembled WGS sequence"/>
</dbReference>
<gene>
    <name evidence="9 13" type="primary">ftsY</name>
    <name evidence="13" type="ORF">V1Y59_06370</name>
</gene>
<evidence type="ECO:0000256" key="5">
    <source>
        <dbReference type="ARBA" id="ARBA00023134"/>
    </source>
</evidence>
<dbReference type="InterPro" id="IPR003593">
    <property type="entry name" value="AAA+_ATPase"/>
</dbReference>
<reference evidence="13 14" key="1">
    <citation type="submission" date="2024-01" db="EMBL/GenBank/DDBJ databases">
        <title>Draft genome sequence of Gordonia sp. PKS22-38.</title>
        <authorList>
            <person name="Suphannarot A."/>
            <person name="Mingma R."/>
        </authorList>
    </citation>
    <scope>NUCLEOTIDE SEQUENCE [LARGE SCALE GENOMIC DNA]</scope>
    <source>
        <strain evidence="13 14">PKS22-38</strain>
    </source>
</reference>
<evidence type="ECO:0000256" key="2">
    <source>
        <dbReference type="ARBA" id="ARBA00022490"/>
    </source>
</evidence>
<name>A0ABU7MQU1_9ACTN</name>
<feature type="transmembrane region" description="Helical" evidence="11">
    <location>
        <begin position="6"/>
        <end position="26"/>
    </location>
</feature>
<dbReference type="SUPFAM" id="SSF52540">
    <property type="entry name" value="P-loop containing nucleoside triphosphate hydrolases"/>
    <property type="match status" value="1"/>
</dbReference>
<comment type="subunit">
    <text evidence="9">Part of the signal recognition particle protein translocation system, which is composed of SRP and FtsY.</text>
</comment>
<dbReference type="NCBIfam" id="TIGR00064">
    <property type="entry name" value="ftsY"/>
    <property type="match status" value="1"/>
</dbReference>
<dbReference type="Pfam" id="PF02881">
    <property type="entry name" value="SRP54_N"/>
    <property type="match status" value="1"/>
</dbReference>
<dbReference type="InterPro" id="IPR013822">
    <property type="entry name" value="Signal_recog_particl_SRP54_hlx"/>
</dbReference>
<evidence type="ECO:0000259" key="12">
    <source>
        <dbReference type="PROSITE" id="PS00300"/>
    </source>
</evidence>
<feature type="compositionally biased region" description="Low complexity" evidence="10">
    <location>
        <begin position="85"/>
        <end position="98"/>
    </location>
</feature>
<dbReference type="Gene3D" id="3.40.50.300">
    <property type="entry name" value="P-loop containing nucleotide triphosphate hydrolases"/>
    <property type="match status" value="1"/>
</dbReference>
<dbReference type="InterPro" id="IPR042101">
    <property type="entry name" value="SRP54_N_sf"/>
</dbReference>
<keyword evidence="11" id="KW-0812">Transmembrane</keyword>
<evidence type="ECO:0000256" key="9">
    <source>
        <dbReference type="HAMAP-Rule" id="MF_00920"/>
    </source>
</evidence>
<dbReference type="InterPro" id="IPR036225">
    <property type="entry name" value="SRP/SRP_N"/>
</dbReference>
<keyword evidence="1 9" id="KW-1003">Cell membrane</keyword>
<keyword evidence="3 9" id="KW-0547">Nucleotide-binding</keyword>
<accession>A0ABU7MQU1</accession>
<feature type="compositionally biased region" description="Polar residues" evidence="10">
    <location>
        <begin position="156"/>
        <end position="167"/>
    </location>
</feature>
<evidence type="ECO:0000256" key="10">
    <source>
        <dbReference type="SAM" id="MobiDB-lite"/>
    </source>
</evidence>
<dbReference type="SMART" id="SM00382">
    <property type="entry name" value="AAA"/>
    <property type="match status" value="1"/>
</dbReference>
<keyword evidence="2 9" id="KW-0963">Cytoplasm</keyword>
<dbReference type="InterPro" id="IPR004390">
    <property type="entry name" value="SR_rcpt_FtsY"/>
</dbReference>
<feature type="region of interest" description="Disordered" evidence="10">
    <location>
        <begin position="35"/>
        <end position="227"/>
    </location>
</feature>
<dbReference type="SMART" id="SM00963">
    <property type="entry name" value="SRP54_N"/>
    <property type="match status" value="1"/>
</dbReference>
<evidence type="ECO:0000313" key="13">
    <source>
        <dbReference type="EMBL" id="MEE4022694.1"/>
    </source>
</evidence>
<dbReference type="InterPro" id="IPR000897">
    <property type="entry name" value="SRP54_GTPase_dom"/>
</dbReference>
<feature type="binding site" evidence="9">
    <location>
        <begin position="423"/>
        <end position="427"/>
    </location>
    <ligand>
        <name>GTP</name>
        <dbReference type="ChEBI" id="CHEBI:37565"/>
    </ligand>
</feature>
<evidence type="ECO:0000256" key="3">
    <source>
        <dbReference type="ARBA" id="ARBA00022741"/>
    </source>
</evidence>
<keyword evidence="14" id="KW-1185">Reference proteome</keyword>
<dbReference type="EC" id="3.6.5.4" evidence="9"/>
<dbReference type="EMBL" id="JAZDUE010000004">
    <property type="protein sequence ID" value="MEE4022694.1"/>
    <property type="molecule type" value="Genomic_DNA"/>
</dbReference>
<dbReference type="SUPFAM" id="SSF47364">
    <property type="entry name" value="Domain of the SRP/SRP receptor G-proteins"/>
    <property type="match status" value="1"/>
</dbReference>
<keyword evidence="4 9" id="KW-0378">Hydrolase</keyword>
<feature type="binding site" evidence="9">
    <location>
        <begin position="485"/>
        <end position="488"/>
    </location>
    <ligand>
        <name>GTP</name>
        <dbReference type="ChEBI" id="CHEBI:37565"/>
    </ligand>
</feature>
<keyword evidence="11" id="KW-1133">Transmembrane helix</keyword>
<dbReference type="SMART" id="SM00962">
    <property type="entry name" value="SRP54"/>
    <property type="match status" value="1"/>
</dbReference>
<evidence type="ECO:0000313" key="14">
    <source>
        <dbReference type="Proteomes" id="UP001335729"/>
    </source>
</evidence>
<dbReference type="PANTHER" id="PTHR43134">
    <property type="entry name" value="SIGNAL RECOGNITION PARTICLE RECEPTOR SUBUNIT ALPHA"/>
    <property type="match status" value="1"/>
</dbReference>
<comment type="subcellular location">
    <subcellularLocation>
        <location evidence="9">Cell membrane</location>
        <topology evidence="9">Peripheral membrane protein</topology>
        <orientation evidence="9">Cytoplasmic side</orientation>
    </subcellularLocation>
    <subcellularLocation>
        <location evidence="9">Cytoplasm</location>
    </subcellularLocation>
</comment>
<proteinExistence type="inferred from homology"/>